<feature type="transmembrane region" description="Helical" evidence="1">
    <location>
        <begin position="7"/>
        <end position="27"/>
    </location>
</feature>
<proteinExistence type="predicted"/>
<evidence type="ECO:0000313" key="2">
    <source>
        <dbReference type="EnsemblMetazoa" id="CJA09045a.1"/>
    </source>
</evidence>
<sequence>MYLVRGYFTVSILYVLFSYNCPIFLSLETFGSTFEDPNCAMVLYTDDGSNDTVAYFLIFFAVTVGINLLIMLMFSERIAIIKSRFKKKTKKIASHGPIYDIRSNSMPQIG</sequence>
<evidence type="ECO:0000313" key="3">
    <source>
        <dbReference type="Proteomes" id="UP000005237"/>
    </source>
</evidence>
<name>A0A8R1DQ27_CAEJA</name>
<keyword evidence="1" id="KW-1133">Transmembrane helix</keyword>
<protein>
    <submittedName>
        <fullName evidence="2">7TM_GPCR_Srx domain-containing protein</fullName>
    </submittedName>
</protein>
<keyword evidence="1" id="KW-0812">Transmembrane</keyword>
<organism evidence="2 3">
    <name type="scientific">Caenorhabditis japonica</name>
    <dbReference type="NCBI Taxonomy" id="281687"/>
    <lineage>
        <taxon>Eukaryota</taxon>
        <taxon>Metazoa</taxon>
        <taxon>Ecdysozoa</taxon>
        <taxon>Nematoda</taxon>
        <taxon>Chromadorea</taxon>
        <taxon>Rhabditida</taxon>
        <taxon>Rhabditina</taxon>
        <taxon>Rhabditomorpha</taxon>
        <taxon>Rhabditoidea</taxon>
        <taxon>Rhabditidae</taxon>
        <taxon>Peloderinae</taxon>
        <taxon>Caenorhabditis</taxon>
    </lineage>
</organism>
<reference evidence="2" key="2">
    <citation type="submission" date="2022-06" db="UniProtKB">
        <authorList>
            <consortium name="EnsemblMetazoa"/>
        </authorList>
    </citation>
    <scope>IDENTIFICATION</scope>
    <source>
        <strain evidence="2">DF5081</strain>
    </source>
</reference>
<keyword evidence="1" id="KW-0472">Membrane</keyword>
<dbReference type="Proteomes" id="UP000005237">
    <property type="component" value="Unassembled WGS sequence"/>
</dbReference>
<reference evidence="3" key="1">
    <citation type="submission" date="2010-08" db="EMBL/GenBank/DDBJ databases">
        <authorList>
            <consortium name="Caenorhabditis japonica Sequencing Consortium"/>
            <person name="Wilson R.K."/>
        </authorList>
    </citation>
    <scope>NUCLEOTIDE SEQUENCE [LARGE SCALE GENOMIC DNA]</scope>
    <source>
        <strain evidence="3">DF5081</strain>
    </source>
</reference>
<accession>A0A8R1DQ27</accession>
<feature type="transmembrane region" description="Helical" evidence="1">
    <location>
        <begin position="53"/>
        <end position="74"/>
    </location>
</feature>
<dbReference type="AlphaFoldDB" id="A0A8R1DQ27"/>
<dbReference type="EnsemblMetazoa" id="CJA09045a.1">
    <property type="protein sequence ID" value="CJA09045a.1"/>
    <property type="gene ID" value="WBGene00128249"/>
</dbReference>
<evidence type="ECO:0000256" key="1">
    <source>
        <dbReference type="SAM" id="Phobius"/>
    </source>
</evidence>
<keyword evidence="3" id="KW-1185">Reference proteome</keyword>